<name>A0A1I2GTV3_9BACL</name>
<keyword evidence="1" id="KW-1133">Transmembrane helix</keyword>
<reference evidence="3" key="1">
    <citation type="submission" date="2016-10" db="EMBL/GenBank/DDBJ databases">
        <authorList>
            <person name="Varghese N."/>
            <person name="Submissions S."/>
        </authorList>
    </citation>
    <scope>NUCLEOTIDE SEQUENCE [LARGE SCALE GENOMIC DNA]</scope>
    <source>
        <strain evidence="3">CGMCC 1.10784</strain>
    </source>
</reference>
<keyword evidence="1" id="KW-0472">Membrane</keyword>
<sequence>MQDIYMVLLLAAVFVLFAGFMHWCDRSIQEEEKR</sequence>
<keyword evidence="1" id="KW-0812">Transmembrane</keyword>
<dbReference type="Proteomes" id="UP000198855">
    <property type="component" value="Unassembled WGS sequence"/>
</dbReference>
<keyword evidence="3" id="KW-1185">Reference proteome</keyword>
<organism evidence="2 3">
    <name type="scientific">Paenibacillus catalpae</name>
    <dbReference type="NCBI Taxonomy" id="1045775"/>
    <lineage>
        <taxon>Bacteria</taxon>
        <taxon>Bacillati</taxon>
        <taxon>Bacillota</taxon>
        <taxon>Bacilli</taxon>
        <taxon>Bacillales</taxon>
        <taxon>Paenibacillaceae</taxon>
        <taxon>Paenibacillus</taxon>
    </lineage>
</organism>
<gene>
    <name evidence="2" type="ORF">SAMN05216378_5455</name>
</gene>
<proteinExistence type="predicted"/>
<dbReference type="EMBL" id="FOMT01000006">
    <property type="protein sequence ID" value="SFF20603.1"/>
    <property type="molecule type" value="Genomic_DNA"/>
</dbReference>
<protein>
    <submittedName>
        <fullName evidence="2">Uncharacterized protein</fullName>
    </submittedName>
</protein>
<evidence type="ECO:0000313" key="2">
    <source>
        <dbReference type="EMBL" id="SFF20603.1"/>
    </source>
</evidence>
<accession>A0A1I2GTV3</accession>
<dbReference type="STRING" id="1045775.SAMN05216378_5455"/>
<evidence type="ECO:0000313" key="3">
    <source>
        <dbReference type="Proteomes" id="UP000198855"/>
    </source>
</evidence>
<feature type="transmembrane region" description="Helical" evidence="1">
    <location>
        <begin position="6"/>
        <end position="24"/>
    </location>
</feature>
<dbReference type="AlphaFoldDB" id="A0A1I2GTV3"/>
<evidence type="ECO:0000256" key="1">
    <source>
        <dbReference type="SAM" id="Phobius"/>
    </source>
</evidence>